<dbReference type="Pfam" id="PF12679">
    <property type="entry name" value="ABC2_membrane_2"/>
    <property type="match status" value="1"/>
</dbReference>
<organism evidence="2 3">
    <name type="scientific">Poriferisphaera corsica</name>
    <dbReference type="NCBI Taxonomy" id="2528020"/>
    <lineage>
        <taxon>Bacteria</taxon>
        <taxon>Pseudomonadati</taxon>
        <taxon>Planctomycetota</taxon>
        <taxon>Phycisphaerae</taxon>
        <taxon>Phycisphaerales</taxon>
        <taxon>Phycisphaeraceae</taxon>
        <taxon>Poriferisphaera</taxon>
    </lineage>
</organism>
<sequence>MFGQLLTITRNTFTESIRQPIFAVLILVGILGLWLNLNLAAYTMDQDSKMMIDMGLSTVAIISLLAAAFTATGVLSSEIEKKTVLTVVSKPISRPTFVVGKFLGVAGAILLAYYILSLVFLLTARHGVMQTASHRIDWPVVVFGLGGAFIAIAFAAFTNYNFRWVFTSTVTWALAITETIAFLLILFIGKKWAIQTPYHDLFSLDPKAPQLMQVITGTGLISFAILIITAIAVAASTRLGQVMTILLSFGFFALGLISNSLNQLTNQRLEISPHIGFFESFSHIFAADAPFYTKLIYAAAKSIYLITPNMQLLWPGDALLQDKPFTLIAFMTPAIYGILFTAAILAIAVALFQKREVG</sequence>
<feature type="transmembrane region" description="Helical" evidence="1">
    <location>
        <begin position="136"/>
        <end position="157"/>
    </location>
</feature>
<evidence type="ECO:0000313" key="2">
    <source>
        <dbReference type="EMBL" id="QDU35308.1"/>
    </source>
</evidence>
<keyword evidence="1" id="KW-0812">Transmembrane</keyword>
<dbReference type="EMBL" id="CP036425">
    <property type="protein sequence ID" value="QDU35308.1"/>
    <property type="molecule type" value="Genomic_DNA"/>
</dbReference>
<feature type="transmembrane region" description="Helical" evidence="1">
    <location>
        <begin position="20"/>
        <end position="42"/>
    </location>
</feature>
<dbReference type="RefSeq" id="WP_145080445.1">
    <property type="nucleotide sequence ID" value="NZ_CP036425.1"/>
</dbReference>
<keyword evidence="1" id="KW-0472">Membrane</keyword>
<keyword evidence="1" id="KW-1133">Transmembrane helix</keyword>
<feature type="transmembrane region" description="Helical" evidence="1">
    <location>
        <begin position="210"/>
        <end position="233"/>
    </location>
</feature>
<dbReference type="Proteomes" id="UP000317369">
    <property type="component" value="Chromosome"/>
</dbReference>
<evidence type="ECO:0000256" key="1">
    <source>
        <dbReference type="SAM" id="Phobius"/>
    </source>
</evidence>
<keyword evidence="3" id="KW-1185">Reference proteome</keyword>
<accession>A0A517YYL4</accession>
<name>A0A517YYL4_9BACT</name>
<dbReference type="KEGG" id="pcor:KS4_33890"/>
<feature type="transmembrane region" description="Helical" evidence="1">
    <location>
        <begin position="102"/>
        <end position="124"/>
    </location>
</feature>
<feature type="transmembrane region" description="Helical" evidence="1">
    <location>
        <begin position="239"/>
        <end position="258"/>
    </location>
</feature>
<dbReference type="AlphaFoldDB" id="A0A517YYL4"/>
<gene>
    <name evidence="2" type="ORF">KS4_33890</name>
</gene>
<proteinExistence type="predicted"/>
<dbReference type="PANTHER" id="PTHR43471:SF10">
    <property type="entry name" value="SLL1107 PROTEIN"/>
    <property type="match status" value="1"/>
</dbReference>
<dbReference type="GO" id="GO:0140359">
    <property type="term" value="F:ABC-type transporter activity"/>
    <property type="evidence" value="ECO:0007669"/>
    <property type="project" value="InterPro"/>
</dbReference>
<dbReference type="OrthoDB" id="264591at2"/>
<dbReference type="PANTHER" id="PTHR43471">
    <property type="entry name" value="ABC TRANSPORTER PERMEASE"/>
    <property type="match status" value="1"/>
</dbReference>
<evidence type="ECO:0000313" key="3">
    <source>
        <dbReference type="Proteomes" id="UP000317369"/>
    </source>
</evidence>
<feature type="transmembrane region" description="Helical" evidence="1">
    <location>
        <begin position="334"/>
        <end position="352"/>
    </location>
</feature>
<protein>
    <submittedName>
        <fullName evidence="2">ABC-2 family transporter protein</fullName>
    </submittedName>
</protein>
<feature type="transmembrane region" description="Helical" evidence="1">
    <location>
        <begin position="169"/>
        <end position="189"/>
    </location>
</feature>
<feature type="transmembrane region" description="Helical" evidence="1">
    <location>
        <begin position="54"/>
        <end position="75"/>
    </location>
</feature>
<dbReference type="GO" id="GO:0005886">
    <property type="term" value="C:plasma membrane"/>
    <property type="evidence" value="ECO:0007669"/>
    <property type="project" value="UniProtKB-SubCell"/>
</dbReference>
<reference evidence="2 3" key="1">
    <citation type="submission" date="2019-02" db="EMBL/GenBank/DDBJ databases">
        <title>Deep-cultivation of Planctomycetes and their phenomic and genomic characterization uncovers novel biology.</title>
        <authorList>
            <person name="Wiegand S."/>
            <person name="Jogler M."/>
            <person name="Boedeker C."/>
            <person name="Pinto D."/>
            <person name="Vollmers J."/>
            <person name="Rivas-Marin E."/>
            <person name="Kohn T."/>
            <person name="Peeters S.H."/>
            <person name="Heuer A."/>
            <person name="Rast P."/>
            <person name="Oberbeckmann S."/>
            <person name="Bunk B."/>
            <person name="Jeske O."/>
            <person name="Meyerdierks A."/>
            <person name="Storesund J.E."/>
            <person name="Kallscheuer N."/>
            <person name="Luecker S."/>
            <person name="Lage O.M."/>
            <person name="Pohl T."/>
            <person name="Merkel B.J."/>
            <person name="Hornburger P."/>
            <person name="Mueller R.-W."/>
            <person name="Bruemmer F."/>
            <person name="Labrenz M."/>
            <person name="Spormann A.M."/>
            <person name="Op den Camp H."/>
            <person name="Overmann J."/>
            <person name="Amann R."/>
            <person name="Jetten M.S.M."/>
            <person name="Mascher T."/>
            <person name="Medema M.H."/>
            <person name="Devos D.P."/>
            <person name="Kaster A.-K."/>
            <person name="Ovreas L."/>
            <person name="Rohde M."/>
            <person name="Galperin M.Y."/>
            <person name="Jogler C."/>
        </authorList>
    </citation>
    <scope>NUCLEOTIDE SEQUENCE [LARGE SCALE GENOMIC DNA]</scope>
    <source>
        <strain evidence="2 3">KS4</strain>
    </source>
</reference>